<dbReference type="Gene3D" id="1.10.760.10">
    <property type="entry name" value="Cytochrome c-like domain"/>
    <property type="match status" value="1"/>
</dbReference>
<dbReference type="InterPro" id="IPR022655">
    <property type="entry name" value="DUF1553"/>
</dbReference>
<evidence type="ECO:0000313" key="7">
    <source>
        <dbReference type="Proteomes" id="UP000199513"/>
    </source>
</evidence>
<keyword evidence="3 4" id="KW-0408">Iron</keyword>
<dbReference type="Pfam" id="PF07635">
    <property type="entry name" value="PSCyt1"/>
    <property type="match status" value="1"/>
</dbReference>
<sequence length="935" mass="107017">MKKIFLSFIGLLLIVVLALFNFSEVRNYANATFGLDFSPINAIFPSSQEIDFNADIRPIFNTKCIACHGGVKESGGFSLFSREDALRKTKSGKSAIIVGKPDESEMVKRLLAKDPEERMPYHAEPLSKEEVEKIRQWIRQGAKWKDHWAYLPLEKPEIPKIDTAWGKNPIDNFVFEKQKEHGLSPSPPADRATLIRRLSLDLIGLPPTLEEVADFQNDKSEKAHEKVVDRLLASPHFGERWAAMWLDLARYADSKGYEKDTPRQIWRFRDYVIQSFNEDKPFDQFTIEQLAGDLLPEPTENQLIATAYHRNTTNNDEGGTDDEEFRTTALIDRVSNTWEVWQGITMGCVQCHSHPYDPFRHEEFYTSLAFFNNTRDEDIPAEYPIYQHFKPEEEAKILKIKNWIATQLTESEAKQKSKEIDYLLRIGEPKIHAHSFDTLTNAAMVDGKILGGGHLGFARLKNIDLSGKKELLLACGTNQDKGLVEIRKDRLDGEVVASFVPENTKSWWSMKKFAVKLKPTEGKHDLYFVFKNPTFENPQDYVCLIEWVLFLDNLIDESKPDASKIKQEILALLNTKSENTPIMQENQGDFRRKTQVFIRGNWLVKGQEVQPKTPKALPKFENYAPNRLGLAKWLVSQENPLTARVMVNRFWEQIFGTGIVETLEDFGSQGIKPTNQKLLDWLAVQFRDEYKWSVKKLLKTIVLSATYQQSSKSNKNLIEKDPDNRYLARGARVRLSAEQIRDQALAVSGLLSKKMYGQSVMPPQPEGVWQVVYSGEKWETSKDGDAWRRGIYTFWRRSVPYPSMMTFDASAREVCVSRRIRTNTPLQALVTLNDTVYIAAARGLAKQMLQEQGLENQLKKGYELLVFKKPTAQTLKVLHELYEKSLKYYQAKPDEVKKIVGKDAKPSGLKNLTALAATTVTANVLLNLDEVIMKE</sequence>
<dbReference type="Gene3D" id="2.60.120.260">
    <property type="entry name" value="Galactose-binding domain-like"/>
    <property type="match status" value="1"/>
</dbReference>
<dbReference type="RefSeq" id="WP_091546181.1">
    <property type="nucleotide sequence ID" value="NZ_FONY01000022.1"/>
</dbReference>
<evidence type="ECO:0000256" key="3">
    <source>
        <dbReference type="ARBA" id="ARBA00023004"/>
    </source>
</evidence>
<dbReference type="AlphaFoldDB" id="A0A1I2H9W6"/>
<dbReference type="InterPro" id="IPR009056">
    <property type="entry name" value="Cyt_c-like_dom"/>
</dbReference>
<dbReference type="SUPFAM" id="SSF49785">
    <property type="entry name" value="Galactose-binding domain-like"/>
    <property type="match status" value="1"/>
</dbReference>
<feature type="domain" description="Cytochrome c" evidence="5">
    <location>
        <begin position="51"/>
        <end position="142"/>
    </location>
</feature>
<dbReference type="InterPro" id="IPR008979">
    <property type="entry name" value="Galactose-bd-like_sf"/>
</dbReference>
<dbReference type="InterPro" id="IPR011444">
    <property type="entry name" value="DUF1549"/>
</dbReference>
<evidence type="ECO:0000259" key="5">
    <source>
        <dbReference type="PROSITE" id="PS51007"/>
    </source>
</evidence>
<dbReference type="InterPro" id="IPR011429">
    <property type="entry name" value="Cyt_c_Planctomycete-type"/>
</dbReference>
<dbReference type="OrthoDB" id="1450284at2"/>
<dbReference type="GO" id="GO:0009055">
    <property type="term" value="F:electron transfer activity"/>
    <property type="evidence" value="ECO:0007669"/>
    <property type="project" value="InterPro"/>
</dbReference>
<keyword evidence="7" id="KW-1185">Reference proteome</keyword>
<name>A0A1I2H9W6_9BACT</name>
<accession>A0A1I2H9W6</accession>
<evidence type="ECO:0000313" key="6">
    <source>
        <dbReference type="EMBL" id="SFF25391.1"/>
    </source>
</evidence>
<dbReference type="Proteomes" id="UP000199513">
    <property type="component" value="Unassembled WGS sequence"/>
</dbReference>
<proteinExistence type="predicted"/>
<dbReference type="CDD" id="cd04084">
    <property type="entry name" value="CBM6_xylanase-like"/>
    <property type="match status" value="1"/>
</dbReference>
<keyword evidence="1 4" id="KW-0349">Heme</keyword>
<protein>
    <submittedName>
        <fullName evidence="6">Carbohydrate binding module (Family 6)</fullName>
    </submittedName>
</protein>
<dbReference type="PROSITE" id="PS51007">
    <property type="entry name" value="CYTC"/>
    <property type="match status" value="1"/>
</dbReference>
<organism evidence="6 7">
    <name type="scientific">Thermoflexibacter ruber</name>
    <dbReference type="NCBI Taxonomy" id="1003"/>
    <lineage>
        <taxon>Bacteria</taxon>
        <taxon>Pseudomonadati</taxon>
        <taxon>Bacteroidota</taxon>
        <taxon>Cytophagia</taxon>
        <taxon>Cytophagales</taxon>
        <taxon>Thermoflexibacteraceae</taxon>
        <taxon>Thermoflexibacter</taxon>
    </lineage>
</organism>
<dbReference type="Pfam" id="PF07587">
    <property type="entry name" value="PSD1"/>
    <property type="match status" value="1"/>
</dbReference>
<evidence type="ECO:0000256" key="1">
    <source>
        <dbReference type="ARBA" id="ARBA00022617"/>
    </source>
</evidence>
<dbReference type="InterPro" id="IPR036909">
    <property type="entry name" value="Cyt_c-like_dom_sf"/>
</dbReference>
<dbReference type="GO" id="GO:0046872">
    <property type="term" value="F:metal ion binding"/>
    <property type="evidence" value="ECO:0007669"/>
    <property type="project" value="UniProtKB-KW"/>
</dbReference>
<dbReference type="Pfam" id="PF07583">
    <property type="entry name" value="PSCyt2"/>
    <property type="match status" value="1"/>
</dbReference>
<dbReference type="PANTHER" id="PTHR35889:SF3">
    <property type="entry name" value="F-BOX DOMAIN-CONTAINING PROTEIN"/>
    <property type="match status" value="1"/>
</dbReference>
<dbReference type="STRING" id="1003.SAMN04488541_102211"/>
<dbReference type="SUPFAM" id="SSF46626">
    <property type="entry name" value="Cytochrome c"/>
    <property type="match status" value="1"/>
</dbReference>
<dbReference type="GO" id="GO:0020037">
    <property type="term" value="F:heme binding"/>
    <property type="evidence" value="ECO:0007669"/>
    <property type="project" value="InterPro"/>
</dbReference>
<dbReference type="EMBL" id="FONY01000022">
    <property type="protein sequence ID" value="SFF25391.1"/>
    <property type="molecule type" value="Genomic_DNA"/>
</dbReference>
<reference evidence="6 7" key="1">
    <citation type="submission" date="2016-10" db="EMBL/GenBank/DDBJ databases">
        <authorList>
            <person name="de Groot N.N."/>
        </authorList>
    </citation>
    <scope>NUCLEOTIDE SEQUENCE [LARGE SCALE GENOMIC DNA]</scope>
    <source>
        <strain>GEY</strain>
        <strain evidence="7">DSM 9560</strain>
    </source>
</reference>
<gene>
    <name evidence="6" type="ORF">SAMN04488541_102211</name>
</gene>
<dbReference type="PANTHER" id="PTHR35889">
    <property type="entry name" value="CYCLOINULO-OLIGOSACCHARIDE FRUCTANOTRANSFERASE-RELATED"/>
    <property type="match status" value="1"/>
</dbReference>
<evidence type="ECO:0000256" key="4">
    <source>
        <dbReference type="PROSITE-ProRule" id="PRU00433"/>
    </source>
</evidence>
<evidence type="ECO:0000256" key="2">
    <source>
        <dbReference type="ARBA" id="ARBA00022723"/>
    </source>
</evidence>
<keyword evidence="2 4" id="KW-0479">Metal-binding</keyword>